<evidence type="ECO:0000313" key="1">
    <source>
        <dbReference type="EMBL" id="MDQ0290512.1"/>
    </source>
</evidence>
<gene>
    <name evidence="1" type="ORF">J3R75_002619</name>
</gene>
<dbReference type="Proteomes" id="UP001238163">
    <property type="component" value="Unassembled WGS sequence"/>
</dbReference>
<dbReference type="EMBL" id="JAUSVL010000001">
    <property type="protein sequence ID" value="MDQ0290512.1"/>
    <property type="molecule type" value="Genomic_DNA"/>
</dbReference>
<reference evidence="1" key="1">
    <citation type="submission" date="2023-07" db="EMBL/GenBank/DDBJ databases">
        <title>Genomic Encyclopedia of Type Strains, Phase IV (KMG-IV): sequencing the most valuable type-strain genomes for metagenomic binning, comparative biology and taxonomic classification.</title>
        <authorList>
            <person name="Goeker M."/>
        </authorList>
    </citation>
    <scope>NUCLEOTIDE SEQUENCE</scope>
    <source>
        <strain evidence="1">DSM 24202</strain>
    </source>
</reference>
<dbReference type="AlphaFoldDB" id="A0AAE3VH68"/>
<comment type="caution">
    <text evidence="1">The sequence shown here is derived from an EMBL/GenBank/DDBJ whole genome shotgun (WGS) entry which is preliminary data.</text>
</comment>
<protein>
    <submittedName>
        <fullName evidence="1">Uncharacterized protein</fullName>
    </submittedName>
</protein>
<name>A0AAE3VH68_9BACT</name>
<evidence type="ECO:0000313" key="2">
    <source>
        <dbReference type="Proteomes" id="UP001238163"/>
    </source>
</evidence>
<accession>A0AAE3VH68</accession>
<sequence length="59" mass="6739">MMPDRTIRVFISSTFRDIVLVTVNTKFWASFFIDYADFDWGSAPNPGVFLGMALSDTNR</sequence>
<proteinExistence type="predicted"/>
<organism evidence="1 2">
    <name type="scientific">Oligosphaera ethanolica</name>
    <dbReference type="NCBI Taxonomy" id="760260"/>
    <lineage>
        <taxon>Bacteria</taxon>
        <taxon>Pseudomonadati</taxon>
        <taxon>Lentisphaerota</taxon>
        <taxon>Oligosphaeria</taxon>
        <taxon>Oligosphaerales</taxon>
        <taxon>Oligosphaeraceae</taxon>
        <taxon>Oligosphaera</taxon>
    </lineage>
</organism>
<keyword evidence="2" id="KW-1185">Reference proteome</keyword>